<accession>F5ZC70</accession>
<dbReference type="eggNOG" id="COG4726">
    <property type="taxonomic scope" value="Bacteria"/>
</dbReference>
<keyword evidence="1" id="KW-0812">Transmembrane</keyword>
<feature type="transmembrane region" description="Helical" evidence="1">
    <location>
        <begin position="37"/>
        <end position="60"/>
    </location>
</feature>
<keyword evidence="1" id="KW-0472">Membrane</keyword>
<reference evidence="2 3" key="1">
    <citation type="journal article" date="2011" name="J. Bacteriol.">
        <title>Complete genome sequence of the polycyclic aromatic hydrocarbon-degrading bacterium Alteromonas sp. strain SN2.</title>
        <authorList>
            <person name="Jin H.M."/>
            <person name="Jeong H."/>
            <person name="Moon E.J."/>
            <person name="Math R.K."/>
            <person name="Lee K."/>
            <person name="Kim H.J."/>
            <person name="Jeon C.O."/>
            <person name="Oh T.K."/>
            <person name="Kim J.F."/>
        </authorList>
    </citation>
    <scope>NUCLEOTIDE SEQUENCE [LARGE SCALE GENOMIC DNA]</scope>
    <source>
        <strain evidence="3">JCM 17741 / KACC 18427 / KCTC 11700BP / SN2</strain>
    </source>
</reference>
<sequence length="320" mass="35166">MRNNADFYSSSLVVQKHVIGAREASAWQCPSKVNGAVLLSVVGILLSLITLALWATNALLTSEFQASKRSIAYVEVMNTLHNDMTQLTEQLRISEDWQQTASLFARASVTATHYSGRDSQYLTLFTVSITHPVTSLFIRQGFLRHPAIVRLPANGVITGATNAILPHLFERHYSNFTPMFFPKPRIANDCDDLTRHLVFWVRGDCHISPSEIIGSASQPVLLVVEKGDFTLDTHAQIYGLVVILGDTSVPSSSSSSSHPVIPVATIASSAKLEGAMVSNEEVSRVFHGHINFNLSVLRTLQQSSGLQKMQPIPGSWHDFN</sequence>
<dbReference type="RefSeq" id="WP_013783329.1">
    <property type="nucleotide sequence ID" value="NC_015554.1"/>
</dbReference>
<keyword evidence="3" id="KW-1185">Reference proteome</keyword>
<dbReference type="AlphaFoldDB" id="F5ZC70"/>
<evidence type="ECO:0000313" key="3">
    <source>
        <dbReference type="Proteomes" id="UP000000683"/>
    </source>
</evidence>
<keyword evidence="1" id="KW-1133">Transmembrane helix</keyword>
<protein>
    <submittedName>
        <fullName evidence="2">Uncharacterized protein</fullName>
    </submittedName>
</protein>
<dbReference type="KEGG" id="alt:ambt_04190"/>
<dbReference type="EMBL" id="CP002339">
    <property type="protein sequence ID" value="AEF02388.1"/>
    <property type="molecule type" value="Genomic_DNA"/>
</dbReference>
<dbReference type="OrthoDB" id="6017064at2"/>
<dbReference type="Proteomes" id="UP000000683">
    <property type="component" value="Chromosome"/>
</dbReference>
<dbReference type="HOGENOM" id="CLU_859541_0_0_6"/>
<evidence type="ECO:0000256" key="1">
    <source>
        <dbReference type="SAM" id="Phobius"/>
    </source>
</evidence>
<proteinExistence type="predicted"/>
<gene>
    <name evidence="2" type="ordered locus">ambt_04190</name>
</gene>
<name>F5ZC70_ALTNA</name>
<organism evidence="2 3">
    <name type="scientific">Alteromonas naphthalenivorans</name>
    <dbReference type="NCBI Taxonomy" id="715451"/>
    <lineage>
        <taxon>Bacteria</taxon>
        <taxon>Pseudomonadati</taxon>
        <taxon>Pseudomonadota</taxon>
        <taxon>Gammaproteobacteria</taxon>
        <taxon>Alteromonadales</taxon>
        <taxon>Alteromonadaceae</taxon>
        <taxon>Alteromonas/Salinimonas group</taxon>
        <taxon>Alteromonas</taxon>
    </lineage>
</organism>
<evidence type="ECO:0000313" key="2">
    <source>
        <dbReference type="EMBL" id="AEF02388.1"/>
    </source>
</evidence>